<dbReference type="Proteomes" id="UP000615446">
    <property type="component" value="Unassembled WGS sequence"/>
</dbReference>
<evidence type="ECO:0000313" key="3">
    <source>
        <dbReference type="Proteomes" id="UP000615446"/>
    </source>
</evidence>
<evidence type="ECO:0000256" key="1">
    <source>
        <dbReference type="SAM" id="Phobius"/>
    </source>
</evidence>
<sequence length="443" mass="51430">MILNIAFPETNIWLIHIMSSLCRKPKLYHSLYNILFIANVVSHSYRYKRLLEKIRQQNIKPENRLLTGPKIWNIAVIDNIDFMERTYAYSNIFDAIHTLLFLYEKTFQNFLNIYANNNWDADDILKNIAQQIELGCDILPPNVVILQPGDNPNSNTNIHNACDLYFDDVKVDNTGCLDITCDEAIFCRLILYKENNNKIIRPLLGQWHTSRDMCIVLINIFSGYGIANMAWILPITSQCLAAKLGVRFLDKLEKVVDYSATCRVLELIWIAVGIAIFKYIKSKNQTLNDIKNSSNSIIKVWYYYFCWAGYWIGHKIGIRRGNYEMQIKNLKAFFPLFPVAGKVNYARSVTYFLTYVKNDPHLQELLRHVCSINLTNSGHYFAFDEALERFGIKYIKQNIGGKTMDLKELKIQISSVQAERERLDLLISEFISDTVVIRNEKAI</sequence>
<organism evidence="2 3">
    <name type="scientific">Rhizophagus clarus</name>
    <dbReference type="NCBI Taxonomy" id="94130"/>
    <lineage>
        <taxon>Eukaryota</taxon>
        <taxon>Fungi</taxon>
        <taxon>Fungi incertae sedis</taxon>
        <taxon>Mucoromycota</taxon>
        <taxon>Glomeromycotina</taxon>
        <taxon>Glomeromycetes</taxon>
        <taxon>Glomerales</taxon>
        <taxon>Glomeraceae</taxon>
        <taxon>Rhizophagus</taxon>
    </lineage>
</organism>
<dbReference type="AlphaFoldDB" id="A0A8H3M232"/>
<dbReference type="EMBL" id="BLAL01000250">
    <property type="protein sequence ID" value="GES96255.1"/>
    <property type="molecule type" value="Genomic_DNA"/>
</dbReference>
<name>A0A8H3M232_9GLOM</name>
<keyword evidence="1" id="KW-1133">Transmembrane helix</keyword>
<comment type="caution">
    <text evidence="2">The sequence shown here is derived from an EMBL/GenBank/DDBJ whole genome shotgun (WGS) entry which is preliminary data.</text>
</comment>
<evidence type="ECO:0000313" key="2">
    <source>
        <dbReference type="EMBL" id="GES96255.1"/>
    </source>
</evidence>
<proteinExistence type="predicted"/>
<feature type="transmembrane region" description="Helical" evidence="1">
    <location>
        <begin position="260"/>
        <end position="280"/>
    </location>
</feature>
<feature type="transmembrane region" description="Helical" evidence="1">
    <location>
        <begin position="300"/>
        <end position="318"/>
    </location>
</feature>
<keyword evidence="1" id="KW-0472">Membrane</keyword>
<reference evidence="2" key="1">
    <citation type="submission" date="2019-10" db="EMBL/GenBank/DDBJ databases">
        <title>Conservation and host-specific expression of non-tandemly repeated heterogenous ribosome RNA gene in arbuscular mycorrhizal fungi.</title>
        <authorList>
            <person name="Maeda T."/>
            <person name="Kobayashi Y."/>
            <person name="Nakagawa T."/>
            <person name="Ezawa T."/>
            <person name="Yamaguchi K."/>
            <person name="Bino T."/>
            <person name="Nishimoto Y."/>
            <person name="Shigenobu S."/>
            <person name="Kawaguchi M."/>
        </authorList>
    </citation>
    <scope>NUCLEOTIDE SEQUENCE</scope>
    <source>
        <strain evidence="2">HR1</strain>
    </source>
</reference>
<protein>
    <submittedName>
        <fullName evidence="2">Uncharacterized protein</fullName>
    </submittedName>
</protein>
<keyword evidence="1" id="KW-0812">Transmembrane</keyword>
<accession>A0A8H3M232</accession>
<dbReference type="OrthoDB" id="2441256at2759"/>
<gene>
    <name evidence="2" type="ORF">RCL2_002288900</name>
</gene>